<dbReference type="SMART" id="SM01224">
    <property type="entry name" value="G_gamma"/>
    <property type="match status" value="1"/>
</dbReference>
<keyword evidence="7" id="KW-0564">Palmitate</keyword>
<proteinExistence type="inferred from homology"/>
<dbReference type="SUPFAM" id="SSF48670">
    <property type="entry name" value="Transducin (heterotrimeric G protein), gamma chain"/>
    <property type="match status" value="1"/>
</dbReference>
<dbReference type="PANTHER" id="PTHR28189:SF1">
    <property type="entry name" value="GUANINE NUCLEOTIDE-BINDING PROTEIN SUBUNIT GAMMA"/>
    <property type="match status" value="1"/>
</dbReference>
<dbReference type="Proteomes" id="UP000031516">
    <property type="component" value="Unassembled WGS sequence"/>
</dbReference>
<keyword evidence="5" id="KW-0488">Methylation</keyword>
<comment type="similarity">
    <text evidence="2">Belongs to the G protein gamma family.</text>
</comment>
<evidence type="ECO:0000256" key="9">
    <source>
        <dbReference type="ARBA" id="ARBA00023288"/>
    </source>
</evidence>
<evidence type="ECO:0000256" key="2">
    <source>
        <dbReference type="ARBA" id="ARBA00007431"/>
    </source>
</evidence>
<protein>
    <recommendedName>
        <fullName evidence="4">Guanine nucleotide-binding protein subunit gamma</fullName>
    </recommendedName>
</protein>
<feature type="coiled-coil region" evidence="11">
    <location>
        <begin position="6"/>
        <end position="33"/>
    </location>
</feature>
<evidence type="ECO:0000256" key="8">
    <source>
        <dbReference type="ARBA" id="ARBA00023224"/>
    </source>
</evidence>
<dbReference type="GO" id="GO:0007186">
    <property type="term" value="P:G protein-coupled receptor signaling pathway"/>
    <property type="evidence" value="ECO:0007669"/>
    <property type="project" value="InterPro"/>
</dbReference>
<dbReference type="InterPro" id="IPR036284">
    <property type="entry name" value="GGL_sf"/>
</dbReference>
<keyword evidence="11" id="KW-0175">Coiled coil</keyword>
<feature type="region of interest" description="Disordered" evidence="12">
    <location>
        <begin position="70"/>
        <end position="89"/>
    </location>
</feature>
<evidence type="ECO:0000256" key="6">
    <source>
        <dbReference type="ARBA" id="ARBA00023136"/>
    </source>
</evidence>
<dbReference type="GO" id="GO:0000750">
    <property type="term" value="P:pheromone-dependent signal transduction involved in conjugation with cellular fusion"/>
    <property type="evidence" value="ECO:0007669"/>
    <property type="project" value="InterPro"/>
</dbReference>
<comment type="subcellular location">
    <subcellularLocation>
        <location evidence="1">Membrane</location>
        <topology evidence="1">Peripheral membrane protein</topology>
    </subcellularLocation>
</comment>
<evidence type="ECO:0000256" key="3">
    <source>
        <dbReference type="ARBA" id="ARBA00011581"/>
    </source>
</evidence>
<comment type="caution">
    <text evidence="14">The sequence shown here is derived from an EMBL/GenBank/DDBJ whole genome shotgun (WGS) entry which is preliminary data.</text>
</comment>
<evidence type="ECO:0000256" key="12">
    <source>
        <dbReference type="SAM" id="MobiDB-lite"/>
    </source>
</evidence>
<evidence type="ECO:0000256" key="5">
    <source>
        <dbReference type="ARBA" id="ARBA00022481"/>
    </source>
</evidence>
<dbReference type="PROSITE" id="PS50058">
    <property type="entry name" value="G_PROTEIN_GAMMA"/>
    <property type="match status" value="1"/>
</dbReference>
<dbReference type="EMBL" id="CCBQ010000037">
    <property type="protein sequence ID" value="CDO94367.1"/>
    <property type="molecule type" value="Genomic_DNA"/>
</dbReference>
<name>A0A0A8L8C3_9SACH</name>
<evidence type="ECO:0000256" key="7">
    <source>
        <dbReference type="ARBA" id="ARBA00023139"/>
    </source>
</evidence>
<dbReference type="PANTHER" id="PTHR28189">
    <property type="entry name" value="GUANINE NUCLEOTIDE-BINDING PROTEIN SUBUNIT GAMMA"/>
    <property type="match status" value="1"/>
</dbReference>
<comment type="subunit">
    <text evidence="3">G proteins are composed of 3 units, alpha, beta and gamma.</text>
</comment>
<keyword evidence="10" id="KW-0636">Prenylation</keyword>
<dbReference type="FunFam" id="4.10.260.10:FF:000003">
    <property type="entry name" value="G-protein complex gamma subunit Ste18/GpgA"/>
    <property type="match status" value="1"/>
</dbReference>
<evidence type="ECO:0000256" key="11">
    <source>
        <dbReference type="SAM" id="Coils"/>
    </source>
</evidence>
<dbReference type="AlphaFoldDB" id="A0A0A8L8C3"/>
<dbReference type="InterPro" id="IPR041848">
    <property type="entry name" value="Ste18_fungal"/>
</dbReference>
<keyword evidence="6" id="KW-0472">Membrane</keyword>
<dbReference type="Gene3D" id="4.10.260.10">
    <property type="entry name" value="Transducin (heterotrimeric G protein), gamma chain"/>
    <property type="match status" value="1"/>
</dbReference>
<evidence type="ECO:0000256" key="4">
    <source>
        <dbReference type="ARBA" id="ARBA00016111"/>
    </source>
</evidence>
<organism evidence="14 15">
    <name type="scientific">Kluyveromyces dobzhanskii CBS 2104</name>
    <dbReference type="NCBI Taxonomy" id="1427455"/>
    <lineage>
        <taxon>Eukaryota</taxon>
        <taxon>Fungi</taxon>
        <taxon>Dikarya</taxon>
        <taxon>Ascomycota</taxon>
        <taxon>Saccharomycotina</taxon>
        <taxon>Saccharomycetes</taxon>
        <taxon>Saccharomycetales</taxon>
        <taxon>Saccharomycetaceae</taxon>
        <taxon>Kluyveromyces</taxon>
    </lineage>
</organism>
<evidence type="ECO:0000313" key="14">
    <source>
        <dbReference type="EMBL" id="CDO94367.1"/>
    </source>
</evidence>
<keyword evidence="9" id="KW-0449">Lipoprotein</keyword>
<evidence type="ECO:0000259" key="13">
    <source>
        <dbReference type="PROSITE" id="PS50058"/>
    </source>
</evidence>
<reference evidence="14 15" key="1">
    <citation type="submission" date="2014-03" db="EMBL/GenBank/DDBJ databases">
        <title>The genome of Kluyveromyces dobzhanskii.</title>
        <authorList>
            <person name="Nystedt B."/>
            <person name="Astrom S."/>
        </authorList>
    </citation>
    <scope>NUCLEOTIDE SEQUENCE [LARGE SCALE GENOMIC DNA]</scope>
    <source>
        <strain evidence="14 15">CBS 2104</strain>
    </source>
</reference>
<accession>A0A0A8L8C3</accession>
<dbReference type="Pfam" id="PF00631">
    <property type="entry name" value="G-gamma"/>
    <property type="match status" value="1"/>
</dbReference>
<evidence type="ECO:0000256" key="1">
    <source>
        <dbReference type="ARBA" id="ARBA00004170"/>
    </source>
</evidence>
<feature type="domain" description="G protein gamma" evidence="13">
    <location>
        <begin position="16"/>
        <end position="88"/>
    </location>
</feature>
<gene>
    <name evidence="14" type="ORF">KLDO_g2634B</name>
</gene>
<dbReference type="GO" id="GO:0005834">
    <property type="term" value="C:heterotrimeric G-protein complex"/>
    <property type="evidence" value="ECO:0007669"/>
    <property type="project" value="TreeGrafter"/>
</dbReference>
<evidence type="ECO:0000313" key="15">
    <source>
        <dbReference type="Proteomes" id="UP000031516"/>
    </source>
</evidence>
<dbReference type="SMART" id="SM00224">
    <property type="entry name" value="GGL"/>
    <property type="match status" value="1"/>
</dbReference>
<sequence length="89" mass="10134">MGELPYKIQQLKLKRIEELNSKLRNELARERMTASNACLSIIDYTSTHSDYAVPEVWGFPTSGENPYDNNRKSSFARSQEDSSNCCVIS</sequence>
<evidence type="ECO:0000256" key="10">
    <source>
        <dbReference type="ARBA" id="ARBA00023289"/>
    </source>
</evidence>
<dbReference type="GO" id="GO:0031681">
    <property type="term" value="F:G-protein beta-subunit binding"/>
    <property type="evidence" value="ECO:0007669"/>
    <property type="project" value="InterPro"/>
</dbReference>
<dbReference type="OrthoDB" id="19232at2759"/>
<keyword evidence="15" id="KW-1185">Reference proteome</keyword>
<dbReference type="InterPro" id="IPR015898">
    <property type="entry name" value="G-protein_gamma-like_dom"/>
</dbReference>
<keyword evidence="8" id="KW-0807">Transducer</keyword>